<dbReference type="Proteomes" id="UP001277761">
    <property type="component" value="Unassembled WGS sequence"/>
</dbReference>
<dbReference type="Gene3D" id="3.40.50.720">
    <property type="entry name" value="NAD(P)-binding Rossmann-like Domain"/>
    <property type="match status" value="1"/>
</dbReference>
<protein>
    <submittedName>
        <fullName evidence="4">Prephenate dehydrogenase/arogenate dehydrogenase family protein</fullName>
    </submittedName>
</protein>
<dbReference type="InterPro" id="IPR036291">
    <property type="entry name" value="NAD(P)-bd_dom_sf"/>
</dbReference>
<dbReference type="Gene3D" id="1.10.3660.10">
    <property type="entry name" value="6-phosphogluconate dehydrogenase C-terminal like domain"/>
    <property type="match status" value="1"/>
</dbReference>
<evidence type="ECO:0000256" key="2">
    <source>
        <dbReference type="ARBA" id="ARBA00023002"/>
    </source>
</evidence>
<dbReference type="PROSITE" id="PS51176">
    <property type="entry name" value="PDH_ADH"/>
    <property type="match status" value="1"/>
</dbReference>
<dbReference type="InterPro" id="IPR050812">
    <property type="entry name" value="Preph/Arog_dehydrog"/>
</dbReference>
<dbReference type="InterPro" id="IPR003099">
    <property type="entry name" value="Prephen_DH"/>
</dbReference>
<sequence length="334" mass="34230">MSPRVGVCGLGLIGGSLLLGLRDAGLAVRGCDVWPDPRTWCEGHGVPADGSPEATARQVDVLVVCVPPHATAAVVAAALAASPDVVVLDAASVKLPVVDEVARRAGPDAARFLPGHPLAGAERGGHDAADPGLLRGAPWAICPPPVDGDRPLEPLVTVAPVLEALDARLLACEADEHDDALAASSHAPHLVAGASARIAAEPPAGGPLATALSGGALRDVTRVAGAPVGLWGEVLHANAVPTAEILDATAEHLRAAADALRAGDRDRLHALWNAGVAAQDAIQAARWQPLAWQPAELDARWPALLDLGRAGVAVRWPRIVGDRLRVERTVPATR</sequence>
<evidence type="ECO:0000313" key="4">
    <source>
        <dbReference type="EMBL" id="MDX8152780.1"/>
    </source>
</evidence>
<evidence type="ECO:0000259" key="3">
    <source>
        <dbReference type="PROSITE" id="PS51176"/>
    </source>
</evidence>
<comment type="caution">
    <text evidence="4">The sequence shown here is derived from an EMBL/GenBank/DDBJ whole genome shotgun (WGS) entry which is preliminary data.</text>
</comment>
<dbReference type="SUPFAM" id="SSF51735">
    <property type="entry name" value="NAD(P)-binding Rossmann-fold domains"/>
    <property type="match status" value="1"/>
</dbReference>
<dbReference type="PANTHER" id="PTHR21363">
    <property type="entry name" value="PREPHENATE DEHYDROGENASE"/>
    <property type="match status" value="1"/>
</dbReference>
<proteinExistence type="inferred from homology"/>
<dbReference type="Pfam" id="PF20463">
    <property type="entry name" value="PDH_C"/>
    <property type="match status" value="1"/>
</dbReference>
<feature type="domain" description="Prephenate/arogenate dehydrogenase" evidence="3">
    <location>
        <begin position="3"/>
        <end position="290"/>
    </location>
</feature>
<dbReference type="InterPro" id="IPR046825">
    <property type="entry name" value="PDH_C"/>
</dbReference>
<dbReference type="EMBL" id="JAXAVX010000008">
    <property type="protein sequence ID" value="MDX8152780.1"/>
    <property type="molecule type" value="Genomic_DNA"/>
</dbReference>
<dbReference type="SUPFAM" id="SSF48179">
    <property type="entry name" value="6-phosphogluconate dehydrogenase C-terminal domain-like"/>
    <property type="match status" value="1"/>
</dbReference>
<name>A0ABU4VPU3_9ACTN</name>
<evidence type="ECO:0000313" key="5">
    <source>
        <dbReference type="Proteomes" id="UP001277761"/>
    </source>
</evidence>
<reference evidence="4 5" key="1">
    <citation type="submission" date="2023-11" db="EMBL/GenBank/DDBJ databases">
        <authorList>
            <person name="Xu M."/>
            <person name="Jiang T."/>
        </authorList>
    </citation>
    <scope>NUCLEOTIDE SEQUENCE [LARGE SCALE GENOMIC DNA]</scope>
    <source>
        <strain evidence="4 5">SD</strain>
    </source>
</reference>
<accession>A0ABU4VPU3</accession>
<dbReference type="RefSeq" id="WP_319954936.1">
    <property type="nucleotide sequence ID" value="NZ_JAXAVX010000008.1"/>
</dbReference>
<comment type="similarity">
    <text evidence="1">Belongs to the prephenate/arogenate dehydrogenase family.</text>
</comment>
<keyword evidence="5" id="KW-1185">Reference proteome</keyword>
<organism evidence="4 5">
    <name type="scientific">Patulibacter brassicae</name>
    <dbReference type="NCBI Taxonomy" id="1705717"/>
    <lineage>
        <taxon>Bacteria</taxon>
        <taxon>Bacillati</taxon>
        <taxon>Actinomycetota</taxon>
        <taxon>Thermoleophilia</taxon>
        <taxon>Solirubrobacterales</taxon>
        <taxon>Patulibacteraceae</taxon>
        <taxon>Patulibacter</taxon>
    </lineage>
</organism>
<keyword evidence="2" id="KW-0560">Oxidoreductase</keyword>
<dbReference type="InterPro" id="IPR046826">
    <property type="entry name" value="PDH_N"/>
</dbReference>
<dbReference type="PANTHER" id="PTHR21363:SF0">
    <property type="entry name" value="PREPHENATE DEHYDROGENASE [NADP(+)]"/>
    <property type="match status" value="1"/>
</dbReference>
<dbReference type="Pfam" id="PF02153">
    <property type="entry name" value="PDH_N"/>
    <property type="match status" value="1"/>
</dbReference>
<evidence type="ECO:0000256" key="1">
    <source>
        <dbReference type="ARBA" id="ARBA00007964"/>
    </source>
</evidence>
<dbReference type="InterPro" id="IPR008927">
    <property type="entry name" value="6-PGluconate_DH-like_C_sf"/>
</dbReference>
<gene>
    <name evidence="4" type="ORF">SK069_14345</name>
</gene>